<dbReference type="InterPro" id="IPR011074">
    <property type="entry name" value="CRAL/TRIO_N_dom"/>
</dbReference>
<keyword evidence="3" id="KW-1185">Reference proteome</keyword>
<accession>A0A9N9RIK2</accession>
<reference evidence="2" key="2">
    <citation type="submission" date="2022-10" db="EMBL/GenBank/DDBJ databases">
        <authorList>
            <consortium name="ENA_rothamsted_submissions"/>
            <consortium name="culmorum"/>
            <person name="King R."/>
        </authorList>
    </citation>
    <scope>NUCLEOTIDE SEQUENCE</scope>
</reference>
<dbReference type="AlphaFoldDB" id="A0A9N9RIK2"/>
<reference evidence="2" key="1">
    <citation type="submission" date="2022-01" db="EMBL/GenBank/DDBJ databases">
        <authorList>
            <person name="King R."/>
        </authorList>
    </citation>
    <scope>NUCLEOTIDE SEQUENCE</scope>
</reference>
<dbReference type="PROSITE" id="PS50191">
    <property type="entry name" value="CRAL_TRIO"/>
    <property type="match status" value="1"/>
</dbReference>
<dbReference type="SUPFAM" id="SSF46938">
    <property type="entry name" value="CRAL/TRIO N-terminal domain"/>
    <property type="match status" value="1"/>
</dbReference>
<evidence type="ECO:0000259" key="1">
    <source>
        <dbReference type="PROSITE" id="PS50191"/>
    </source>
</evidence>
<dbReference type="InterPro" id="IPR036865">
    <property type="entry name" value="CRAL-TRIO_dom_sf"/>
</dbReference>
<dbReference type="SUPFAM" id="SSF52087">
    <property type="entry name" value="CRAL/TRIO domain"/>
    <property type="match status" value="1"/>
</dbReference>
<dbReference type="Gene3D" id="1.10.8.20">
    <property type="entry name" value="N-terminal domain of phosphatidylinositol transfer protein sec14p"/>
    <property type="match status" value="1"/>
</dbReference>
<feature type="domain" description="CRAL-TRIO" evidence="1">
    <location>
        <begin position="99"/>
        <end position="261"/>
    </location>
</feature>
<dbReference type="OrthoDB" id="440711at2759"/>
<organism evidence="2 3">
    <name type="scientific">Chironomus riparius</name>
    <dbReference type="NCBI Taxonomy" id="315576"/>
    <lineage>
        <taxon>Eukaryota</taxon>
        <taxon>Metazoa</taxon>
        <taxon>Ecdysozoa</taxon>
        <taxon>Arthropoda</taxon>
        <taxon>Hexapoda</taxon>
        <taxon>Insecta</taxon>
        <taxon>Pterygota</taxon>
        <taxon>Neoptera</taxon>
        <taxon>Endopterygota</taxon>
        <taxon>Diptera</taxon>
        <taxon>Nematocera</taxon>
        <taxon>Chironomoidea</taxon>
        <taxon>Chironomidae</taxon>
        <taxon>Chironominae</taxon>
        <taxon>Chironomus</taxon>
    </lineage>
</organism>
<dbReference type="InterPro" id="IPR001251">
    <property type="entry name" value="CRAL-TRIO_dom"/>
</dbReference>
<dbReference type="CDD" id="cd00170">
    <property type="entry name" value="SEC14"/>
    <property type="match status" value="1"/>
</dbReference>
<dbReference type="Gene3D" id="1.20.5.1200">
    <property type="entry name" value="Alpha-tocopherol transfer"/>
    <property type="match status" value="1"/>
</dbReference>
<dbReference type="PANTHER" id="PTHR10174">
    <property type="entry name" value="ALPHA-TOCOPHEROL TRANSFER PROTEIN-RELATED"/>
    <property type="match status" value="1"/>
</dbReference>
<name>A0A9N9RIK2_9DIPT</name>
<dbReference type="GO" id="GO:1902936">
    <property type="term" value="F:phosphatidylinositol bisphosphate binding"/>
    <property type="evidence" value="ECO:0007669"/>
    <property type="project" value="TreeGrafter"/>
</dbReference>
<dbReference type="Pfam" id="PF03765">
    <property type="entry name" value="CRAL_TRIO_N"/>
    <property type="match status" value="1"/>
</dbReference>
<dbReference type="PANTHER" id="PTHR10174:SF234">
    <property type="entry name" value="SD01558P"/>
    <property type="match status" value="1"/>
</dbReference>
<dbReference type="Gene3D" id="3.40.525.10">
    <property type="entry name" value="CRAL-TRIO lipid binding domain"/>
    <property type="match status" value="1"/>
</dbReference>
<sequence length="294" mass="34331">MPESVIVSHTLELDFPADLEENARNIGEDQDRVCELLQQFKDLIFERGDCNPHRMDDDFLIRFLRARFWKVENAYKLLSRYSNFRGNNMHWIDKVHPLSLEILGEEDIMTITPYLDQTKKRMMIFRFGNWKPSKIPVDELFKATLICLEVGIMEPRAQVNGGVGIFDMDGFGLNHTLHMSPTIAQKMIAMMVTSLPYRTTALHIVNQGWFFDVAFAFFKPFLNDAMKSKLYLHGSNFKSLHKHIDPTNLPKRYGGVMEDYSYKPWIDHAKANQRVIKELELHGYCTDEFLNTEE</sequence>
<proteinExistence type="predicted"/>
<gene>
    <name evidence="2" type="ORF">CHIRRI_LOCUS1686</name>
</gene>
<dbReference type="Proteomes" id="UP001153620">
    <property type="component" value="Chromosome 1"/>
</dbReference>
<dbReference type="GO" id="GO:0016020">
    <property type="term" value="C:membrane"/>
    <property type="evidence" value="ECO:0007669"/>
    <property type="project" value="TreeGrafter"/>
</dbReference>
<dbReference type="EMBL" id="OU895877">
    <property type="protein sequence ID" value="CAG9798704.1"/>
    <property type="molecule type" value="Genomic_DNA"/>
</dbReference>
<protein>
    <recommendedName>
        <fullName evidence="1">CRAL-TRIO domain-containing protein</fullName>
    </recommendedName>
</protein>
<evidence type="ECO:0000313" key="3">
    <source>
        <dbReference type="Proteomes" id="UP001153620"/>
    </source>
</evidence>
<dbReference type="SMART" id="SM00516">
    <property type="entry name" value="SEC14"/>
    <property type="match status" value="1"/>
</dbReference>
<dbReference type="Pfam" id="PF00650">
    <property type="entry name" value="CRAL_TRIO"/>
    <property type="match status" value="1"/>
</dbReference>
<dbReference type="InterPro" id="IPR036273">
    <property type="entry name" value="CRAL/TRIO_N_dom_sf"/>
</dbReference>
<evidence type="ECO:0000313" key="2">
    <source>
        <dbReference type="EMBL" id="CAG9798704.1"/>
    </source>
</evidence>
<dbReference type="SMART" id="SM01100">
    <property type="entry name" value="CRAL_TRIO_N"/>
    <property type="match status" value="1"/>
</dbReference>
<dbReference type="PRINTS" id="PR00180">
    <property type="entry name" value="CRETINALDHBP"/>
</dbReference>